<reference evidence="1 2" key="1">
    <citation type="journal article" date="2011" name="PLoS Genet.">
        <title>Comparative genomic analysis of human fungal pathogens causing paracoccidioidomycosis.</title>
        <authorList>
            <person name="Desjardins C.A."/>
            <person name="Champion M.D."/>
            <person name="Holder J.W."/>
            <person name="Muszewska A."/>
            <person name="Goldberg J."/>
            <person name="Bailao A.M."/>
            <person name="Brigido M.M."/>
            <person name="Ferreira M.E."/>
            <person name="Garcia A.M."/>
            <person name="Grynberg M."/>
            <person name="Gujja S."/>
            <person name="Heiman D.I."/>
            <person name="Henn M.R."/>
            <person name="Kodira C.D."/>
            <person name="Leon-Narvaez H."/>
            <person name="Longo L.V."/>
            <person name="Ma L.J."/>
            <person name="Malavazi I."/>
            <person name="Matsuo A.L."/>
            <person name="Morais F.V."/>
            <person name="Pereira M."/>
            <person name="Rodriguez-Brito S."/>
            <person name="Sakthikumar S."/>
            <person name="Salem-Izacc S.M."/>
            <person name="Sykes S.M."/>
            <person name="Teixeira M.M."/>
            <person name="Vallejo M.C."/>
            <person name="Walter M.E."/>
            <person name="Yandava C."/>
            <person name="Young S."/>
            <person name="Zeng Q."/>
            <person name="Zucker J."/>
            <person name="Felipe M.S."/>
            <person name="Goldman G.H."/>
            <person name="Haas B.J."/>
            <person name="McEwen J.G."/>
            <person name="Nino-Vega G."/>
            <person name="Puccia R."/>
            <person name="San-Blas G."/>
            <person name="Soares C.M."/>
            <person name="Birren B.W."/>
            <person name="Cuomo C.A."/>
        </authorList>
    </citation>
    <scope>NUCLEOTIDE SEQUENCE [LARGE SCALE GENOMIC DNA]</scope>
    <source>
        <strain evidence="2">ATCC MYA-826 / Pb01</strain>
    </source>
</reference>
<dbReference type="GeneID" id="9093968"/>
<dbReference type="AlphaFoldDB" id="C1H969"/>
<organism evidence="1 2">
    <name type="scientific">Paracoccidioides lutzii (strain ATCC MYA-826 / Pb01)</name>
    <name type="common">Paracoccidioides brasiliensis</name>
    <dbReference type="NCBI Taxonomy" id="502779"/>
    <lineage>
        <taxon>Eukaryota</taxon>
        <taxon>Fungi</taxon>
        <taxon>Dikarya</taxon>
        <taxon>Ascomycota</taxon>
        <taxon>Pezizomycotina</taxon>
        <taxon>Eurotiomycetes</taxon>
        <taxon>Eurotiomycetidae</taxon>
        <taxon>Onygenales</taxon>
        <taxon>Ajellomycetaceae</taxon>
        <taxon>Paracoccidioides</taxon>
    </lineage>
</organism>
<proteinExistence type="predicted"/>
<evidence type="ECO:0000313" key="1">
    <source>
        <dbReference type="EMBL" id="EEH36892.2"/>
    </source>
</evidence>
<dbReference type="HOGENOM" id="CLU_2085498_0_0_1"/>
<dbReference type="KEGG" id="pbl:PAAG_07310"/>
<accession>C1H969</accession>
<gene>
    <name evidence="1" type="ORF">PAAG_07310</name>
</gene>
<dbReference type="VEuPathDB" id="FungiDB:PAAG_07310"/>
<dbReference type="RefSeq" id="XP_015700631.1">
    <property type="nucleotide sequence ID" value="XM_015846196.1"/>
</dbReference>
<evidence type="ECO:0000313" key="2">
    <source>
        <dbReference type="Proteomes" id="UP000002059"/>
    </source>
</evidence>
<dbReference type="Proteomes" id="UP000002059">
    <property type="component" value="Partially assembled WGS sequence"/>
</dbReference>
<keyword evidence="2" id="KW-1185">Reference proteome</keyword>
<name>C1H969_PARBA</name>
<sequence length="117" mass="12508">MNLQDVIYSTNSLSKRAVTFKLGWEVIALDKLGSTESLPSIFLEDQSSSGDLIKLMCGGPADQLSNVKRCSGPMISGSSLPRARQLTEGTLSCSNALFHATEKPMVGLPSPTRPPAR</sequence>
<dbReference type="EMBL" id="KN294014">
    <property type="protein sequence ID" value="EEH36892.2"/>
    <property type="molecule type" value="Genomic_DNA"/>
</dbReference>
<protein>
    <submittedName>
        <fullName evidence="1">Uncharacterized protein</fullName>
    </submittedName>
</protein>